<dbReference type="EMBL" id="QRVK01000019">
    <property type="protein sequence ID" value="RGS41466.1"/>
    <property type="molecule type" value="Genomic_DNA"/>
</dbReference>
<gene>
    <name evidence="1" type="ORF">DWX94_08550</name>
</gene>
<proteinExistence type="predicted"/>
<comment type="caution">
    <text evidence="1">The sequence shown here is derived from an EMBL/GenBank/DDBJ whole genome shotgun (WGS) entry which is preliminary data.</text>
</comment>
<accession>A0A412IRA7</accession>
<name>A0A412IRA7_9FIRM</name>
<protein>
    <submittedName>
        <fullName evidence="1">Uncharacterized protein</fullName>
    </submittedName>
</protein>
<sequence>MRQGYKFIRESGCKHDDDYLSHLFNDIFCWTNGTYKLCYTRPDMEAVNGDNILDIENGENKILSFDYYMQLLVSKRNNLENTEKDKAEDNEENDREVWETLINAAAYDFPNVRQLKADIRTILDSDMEDAQIVRNNSGDPYEKVLCLGTEGTHVEDGYVLRRIKRSQECDKPDRYELEIGTNCGAVPDSAHFYRLIDLDREDIRCLYTCVTRFIENAEDLYNHRLKLRWDREKHNKRIDGEVLMCMENSFELVTEGEELAGIEYWDFRGEKLTKEYNARVRSIDGDAGSIDLGSGEMLYMDQIYSIDKKSPTEEMLCMGVEEIAEDFCDSILVKTVTMLDDFGTMEVYDLCEKYGEYIDNRYYMYREEHGFEMPEDVFPGDGVKPYVEEVIRLLKSKV</sequence>
<dbReference type="Proteomes" id="UP000283295">
    <property type="component" value="Unassembled WGS sequence"/>
</dbReference>
<evidence type="ECO:0000313" key="1">
    <source>
        <dbReference type="EMBL" id="RGS41466.1"/>
    </source>
</evidence>
<evidence type="ECO:0000313" key="2">
    <source>
        <dbReference type="Proteomes" id="UP000283295"/>
    </source>
</evidence>
<reference evidence="1 2" key="1">
    <citation type="submission" date="2018-08" db="EMBL/GenBank/DDBJ databases">
        <title>A genome reference for cultivated species of the human gut microbiota.</title>
        <authorList>
            <person name="Zou Y."/>
            <person name="Xue W."/>
            <person name="Luo G."/>
        </authorList>
    </citation>
    <scope>NUCLEOTIDE SEQUENCE [LARGE SCALE GENOMIC DNA]</scope>
    <source>
        <strain evidence="1 2">AF22-21</strain>
    </source>
</reference>
<dbReference type="OrthoDB" id="9872955at2"/>
<organism evidence="1 2">
    <name type="scientific">Coprococcus eutactus</name>
    <dbReference type="NCBI Taxonomy" id="33043"/>
    <lineage>
        <taxon>Bacteria</taxon>
        <taxon>Bacillati</taxon>
        <taxon>Bacillota</taxon>
        <taxon>Clostridia</taxon>
        <taxon>Lachnospirales</taxon>
        <taxon>Lachnospiraceae</taxon>
        <taxon>Coprococcus</taxon>
    </lineage>
</organism>
<dbReference type="AlphaFoldDB" id="A0A412IRA7"/>